<organism evidence="10 11">
    <name type="scientific">Ostreobium quekettii</name>
    <dbReference type="NCBI Taxonomy" id="121088"/>
    <lineage>
        <taxon>Eukaryota</taxon>
        <taxon>Viridiplantae</taxon>
        <taxon>Chlorophyta</taxon>
        <taxon>core chlorophytes</taxon>
        <taxon>Ulvophyceae</taxon>
        <taxon>TCBD clade</taxon>
        <taxon>Bryopsidales</taxon>
        <taxon>Ostreobineae</taxon>
        <taxon>Ostreobiaceae</taxon>
        <taxon>Ostreobium</taxon>
    </lineage>
</organism>
<dbReference type="AlphaFoldDB" id="A0A8S1IUM9"/>
<proteinExistence type="inferred from homology"/>
<dbReference type="InterPro" id="IPR014729">
    <property type="entry name" value="Rossmann-like_a/b/a_fold"/>
</dbReference>
<comment type="similarity">
    <text evidence="2 7">Belongs to the ETF alpha-subunit/FixB family.</text>
</comment>
<comment type="subunit">
    <text evidence="7">Heterodimer of an alpha and a beta subunit.</text>
</comment>
<sequence>MSSSALGSSLAALVRVAPPAERLPQRRARISVSEAPRGAAPTLVVVEHKDGRLGPATLPAVSAAAELGGDLTALVAGEGVRDVARAVAGVAGVGQVLVAENESLKHQLAEPMADLLAEMQKRRSFSHVLAPATTFGKNLLPRFAALVGVQPISDIIGIAGDSTYSRPIYAGNAIATVRYTAEGPQVITVRPTSFPAAATRDSPQVPVEDVSGSELSAATNWSEKVAWEAEEGSTSDRPELGTAKVVVSGGRALKSAENFKMLERLADMLGGAVGASRAAVDSGFVPNDYQVGQTGKVVAPDLYIAVGISGAIQHLAGIKDAKVVVAINTDSTAPIFQVADYGLEQDLFTALPELEQELAKLPPRPA</sequence>
<gene>
    <name evidence="10" type="ORF">OSTQU699_LOCUS2866</name>
</gene>
<evidence type="ECO:0000313" key="11">
    <source>
        <dbReference type="Proteomes" id="UP000708148"/>
    </source>
</evidence>
<dbReference type="Pfam" id="PF00766">
    <property type="entry name" value="ETF_alpha"/>
    <property type="match status" value="1"/>
</dbReference>
<feature type="binding site" evidence="8">
    <location>
        <begin position="276"/>
        <end position="277"/>
    </location>
    <ligand>
        <name>FAD</name>
        <dbReference type="ChEBI" id="CHEBI:57692"/>
    </ligand>
</feature>
<dbReference type="PROSITE" id="PS00696">
    <property type="entry name" value="ETF_ALPHA"/>
    <property type="match status" value="1"/>
</dbReference>
<dbReference type="Gene3D" id="3.40.50.1220">
    <property type="entry name" value="TPP-binding domain"/>
    <property type="match status" value="1"/>
</dbReference>
<evidence type="ECO:0000256" key="2">
    <source>
        <dbReference type="ARBA" id="ARBA00005817"/>
    </source>
</evidence>
<dbReference type="InterPro" id="IPR033947">
    <property type="entry name" value="ETF_alpha_N"/>
</dbReference>
<dbReference type="CDD" id="cd01715">
    <property type="entry name" value="ETF_alpha"/>
    <property type="match status" value="1"/>
</dbReference>
<dbReference type="OrthoDB" id="1715808at2759"/>
<feature type="binding site" evidence="8">
    <location>
        <begin position="290"/>
        <end position="294"/>
    </location>
    <ligand>
        <name>FAD</name>
        <dbReference type="ChEBI" id="CHEBI:57692"/>
    </ligand>
</feature>
<dbReference type="GO" id="GO:0009055">
    <property type="term" value="F:electron transfer activity"/>
    <property type="evidence" value="ECO:0007669"/>
    <property type="project" value="InterPro"/>
</dbReference>
<dbReference type="InterPro" id="IPR018206">
    <property type="entry name" value="ETF_asu_C_CS"/>
</dbReference>
<name>A0A8S1IUM9_9CHLO</name>
<evidence type="ECO:0000256" key="8">
    <source>
        <dbReference type="PIRSR" id="PIRSR000089-1"/>
    </source>
</evidence>
<accession>A0A8S1IUM9</accession>
<comment type="function">
    <text evidence="7">The electron transfer flavoprotein serves as a specific electron acceptor for several dehydrogenases, including five acyl-CoA dehydrogenases, glutaryl-CoA and sarcosine dehydrogenase. It transfers the electrons to the main mitochondrial respiratory chain via ETF-ubiquinone oxidoreductase (ETF dehydrogenase).</text>
</comment>
<dbReference type="Proteomes" id="UP000708148">
    <property type="component" value="Unassembled WGS sequence"/>
</dbReference>
<reference evidence="10" key="1">
    <citation type="submission" date="2020-12" db="EMBL/GenBank/DDBJ databases">
        <authorList>
            <person name="Iha C."/>
        </authorList>
    </citation>
    <scope>NUCLEOTIDE SEQUENCE</scope>
</reference>
<keyword evidence="6 7" id="KW-0249">Electron transport</keyword>
<dbReference type="EMBL" id="CAJHUC010000668">
    <property type="protein sequence ID" value="CAD7697505.1"/>
    <property type="molecule type" value="Genomic_DNA"/>
</dbReference>
<feature type="binding site" evidence="8">
    <location>
        <position position="328"/>
    </location>
    <ligand>
        <name>FAD</name>
        <dbReference type="ChEBI" id="CHEBI:57692"/>
    </ligand>
</feature>
<feature type="binding site" evidence="8">
    <location>
        <begin position="307"/>
        <end position="314"/>
    </location>
    <ligand>
        <name>FAD</name>
        <dbReference type="ChEBI" id="CHEBI:57692"/>
    </ligand>
</feature>
<comment type="cofactor">
    <cofactor evidence="7 8">
        <name>FAD</name>
        <dbReference type="ChEBI" id="CHEBI:57692"/>
    </cofactor>
    <text evidence="7 8">Binds 1 FAD per dimer.</text>
</comment>
<evidence type="ECO:0000256" key="7">
    <source>
        <dbReference type="PIRNR" id="PIRNR000089"/>
    </source>
</evidence>
<dbReference type="FunFam" id="3.40.50.1220:FF:000001">
    <property type="entry name" value="Electron transfer flavoprotein, alpha subunit"/>
    <property type="match status" value="1"/>
</dbReference>
<evidence type="ECO:0000256" key="4">
    <source>
        <dbReference type="ARBA" id="ARBA00022630"/>
    </source>
</evidence>
<comment type="caution">
    <text evidence="10">The sequence shown here is derived from an EMBL/GenBank/DDBJ whole genome shotgun (WGS) entry which is preliminary data.</text>
</comment>
<dbReference type="Pfam" id="PF01012">
    <property type="entry name" value="ETF"/>
    <property type="match status" value="1"/>
</dbReference>
<evidence type="ECO:0000256" key="6">
    <source>
        <dbReference type="ARBA" id="ARBA00022982"/>
    </source>
</evidence>
<evidence type="ECO:0000256" key="1">
    <source>
        <dbReference type="ARBA" id="ARBA00004305"/>
    </source>
</evidence>
<evidence type="ECO:0000259" key="9">
    <source>
        <dbReference type="SMART" id="SM00893"/>
    </source>
</evidence>
<evidence type="ECO:0000256" key="5">
    <source>
        <dbReference type="ARBA" id="ARBA00022827"/>
    </source>
</evidence>
<evidence type="ECO:0000256" key="3">
    <source>
        <dbReference type="ARBA" id="ARBA00022448"/>
    </source>
</evidence>
<evidence type="ECO:0000313" key="10">
    <source>
        <dbReference type="EMBL" id="CAD7697505.1"/>
    </source>
</evidence>
<dbReference type="PANTHER" id="PTHR43153:SF1">
    <property type="entry name" value="ELECTRON TRANSFER FLAVOPROTEIN SUBUNIT ALPHA, MITOCHONDRIAL"/>
    <property type="match status" value="1"/>
</dbReference>
<dbReference type="GO" id="GO:0005759">
    <property type="term" value="C:mitochondrial matrix"/>
    <property type="evidence" value="ECO:0007669"/>
    <property type="project" value="UniProtKB-SubCell"/>
</dbReference>
<feature type="domain" description="Electron transfer flavoprotein alpha/beta-subunit N-terminal" evidence="9">
    <location>
        <begin position="42"/>
        <end position="225"/>
    </location>
</feature>
<dbReference type="Gene3D" id="3.40.50.620">
    <property type="entry name" value="HUPs"/>
    <property type="match status" value="1"/>
</dbReference>
<dbReference type="InterPro" id="IPR014731">
    <property type="entry name" value="ETF_asu_C"/>
</dbReference>
<dbReference type="PIRSF" id="PIRSF000089">
    <property type="entry name" value="Electra_flavoP_a"/>
    <property type="match status" value="1"/>
</dbReference>
<dbReference type="SUPFAM" id="SSF52402">
    <property type="entry name" value="Adenine nucleotide alpha hydrolases-like"/>
    <property type="match status" value="1"/>
</dbReference>
<dbReference type="InterPro" id="IPR014730">
    <property type="entry name" value="ETF_a/b_N"/>
</dbReference>
<protein>
    <recommendedName>
        <fullName evidence="7">Electron transfer flavoprotein subunit alpha</fullName>
        <shortName evidence="7">Alpha-ETF</shortName>
    </recommendedName>
</protein>
<keyword evidence="5 7" id="KW-0274">FAD</keyword>
<keyword evidence="11" id="KW-1185">Reference proteome</keyword>
<dbReference type="PANTHER" id="PTHR43153">
    <property type="entry name" value="ELECTRON TRANSFER FLAVOPROTEIN ALPHA"/>
    <property type="match status" value="1"/>
</dbReference>
<comment type="subcellular location">
    <subcellularLocation>
        <location evidence="1 7">Mitochondrion matrix</location>
    </subcellularLocation>
</comment>
<dbReference type="SUPFAM" id="SSF52467">
    <property type="entry name" value="DHS-like NAD/FAD-binding domain"/>
    <property type="match status" value="1"/>
</dbReference>
<dbReference type="GO" id="GO:0050660">
    <property type="term" value="F:flavin adenine dinucleotide binding"/>
    <property type="evidence" value="ECO:0007669"/>
    <property type="project" value="InterPro"/>
</dbReference>
<dbReference type="GO" id="GO:0033539">
    <property type="term" value="P:fatty acid beta-oxidation using acyl-CoA dehydrogenase"/>
    <property type="evidence" value="ECO:0007669"/>
    <property type="project" value="TreeGrafter"/>
</dbReference>
<keyword evidence="4 7" id="KW-0285">Flavoprotein</keyword>
<keyword evidence="3 7" id="KW-0813">Transport</keyword>
<dbReference type="InterPro" id="IPR029035">
    <property type="entry name" value="DHS-like_NAD/FAD-binding_dom"/>
</dbReference>
<keyword evidence="7" id="KW-0496">Mitochondrion</keyword>
<dbReference type="SMART" id="SM00893">
    <property type="entry name" value="ETF"/>
    <property type="match status" value="1"/>
</dbReference>
<dbReference type="InterPro" id="IPR001308">
    <property type="entry name" value="ETF_a/FixB"/>
</dbReference>
<feature type="binding site" evidence="8">
    <location>
        <position position="251"/>
    </location>
    <ligand>
        <name>FAD</name>
        <dbReference type="ChEBI" id="CHEBI:57692"/>
    </ligand>
</feature>